<feature type="domain" description="DUF7479" evidence="1">
    <location>
        <begin position="7"/>
        <end position="64"/>
    </location>
</feature>
<protein>
    <recommendedName>
        <fullName evidence="1">DUF7479 domain-containing protein</fullName>
    </recommendedName>
</protein>
<dbReference type="Pfam" id="PF24292">
    <property type="entry name" value="DUF7479"/>
    <property type="match status" value="1"/>
</dbReference>
<gene>
    <name evidence="2" type="ORF">DCMF_08460</name>
</gene>
<evidence type="ECO:0000259" key="1">
    <source>
        <dbReference type="Pfam" id="PF24292"/>
    </source>
</evidence>
<proteinExistence type="predicted"/>
<dbReference type="InterPro" id="IPR054656">
    <property type="entry name" value="DVU_1557-like"/>
</dbReference>
<dbReference type="OrthoDB" id="1753012at2"/>
<organism evidence="2 3">
    <name type="scientific">Formimonas warabiya</name>
    <dbReference type="NCBI Taxonomy" id="1761012"/>
    <lineage>
        <taxon>Bacteria</taxon>
        <taxon>Bacillati</taxon>
        <taxon>Bacillota</taxon>
        <taxon>Clostridia</taxon>
        <taxon>Eubacteriales</taxon>
        <taxon>Peptococcaceae</taxon>
        <taxon>Candidatus Formimonas</taxon>
    </lineage>
</organism>
<dbReference type="NCBIfam" id="NF045645">
    <property type="entry name" value="DVU_1557_fam"/>
    <property type="match status" value="1"/>
</dbReference>
<dbReference type="Proteomes" id="UP000323521">
    <property type="component" value="Chromosome"/>
</dbReference>
<name>A0A3G1KQR8_FORW1</name>
<accession>A0A3G1KQR8</accession>
<dbReference type="AlphaFoldDB" id="A0A3G1KQR8"/>
<evidence type="ECO:0000313" key="2">
    <source>
        <dbReference type="EMBL" id="ATW24801.1"/>
    </source>
</evidence>
<dbReference type="InterPro" id="IPR055902">
    <property type="entry name" value="DUF7479"/>
</dbReference>
<keyword evidence="3" id="KW-1185">Reference proteome</keyword>
<reference evidence="2 3" key="1">
    <citation type="submission" date="2016-10" db="EMBL/GenBank/DDBJ databases">
        <title>Complete Genome Sequence of Peptococcaceae strain DCMF.</title>
        <authorList>
            <person name="Edwards R.J."/>
            <person name="Holland S.I."/>
            <person name="Deshpande N.P."/>
            <person name="Wong Y.K."/>
            <person name="Ertan H."/>
            <person name="Manefield M."/>
            <person name="Russell T.L."/>
            <person name="Lee M.J."/>
        </authorList>
    </citation>
    <scope>NUCLEOTIDE SEQUENCE [LARGE SCALE GENOMIC DNA]</scope>
    <source>
        <strain evidence="2 3">DCMF</strain>
    </source>
</reference>
<dbReference type="RefSeq" id="WP_148134028.1">
    <property type="nucleotide sequence ID" value="NZ_CP017634.1"/>
</dbReference>
<dbReference type="KEGG" id="fwa:DCMF_08460"/>
<evidence type="ECO:0000313" key="3">
    <source>
        <dbReference type="Proteomes" id="UP000323521"/>
    </source>
</evidence>
<sequence>MAENKVIICCQCQKELEPKKTYFTYLGHSFCTDILKCPQCGEIYIPEEMVKGRMAEVEMQLEDK</sequence>
<dbReference type="EMBL" id="CP017634">
    <property type="protein sequence ID" value="ATW24801.1"/>
    <property type="molecule type" value="Genomic_DNA"/>
</dbReference>